<keyword evidence="2" id="KW-0378">Hydrolase</keyword>
<accession>A0ABY6B174</accession>
<evidence type="ECO:0000313" key="3">
    <source>
        <dbReference type="Proteomes" id="UP001064933"/>
    </source>
</evidence>
<proteinExistence type="predicted"/>
<evidence type="ECO:0000313" key="2">
    <source>
        <dbReference type="EMBL" id="UXH78692.1"/>
    </source>
</evidence>
<dbReference type="Pfam" id="PF09992">
    <property type="entry name" value="NAGPA"/>
    <property type="match status" value="1"/>
</dbReference>
<dbReference type="PANTHER" id="PTHR40446:SF2">
    <property type="entry name" value="N-ACETYLGLUCOSAMINE-1-PHOSPHODIESTER ALPHA-N-ACETYLGLUCOSAMINIDASE"/>
    <property type="match status" value="1"/>
</dbReference>
<sequence>MLATLLLAGCAHRLAERAPDRPISSPDGLSAIAAGDDTPHWRRVADEPGLLYERDDRRAGQVLHWLRLDLHDSRLTLSLTAPDERGRPLDGFDGATEALAVVNASFFDRSFTPRGWTVSAGQAWAPVLSAATSPMMACDPQPRCVIALQARDAPPAGTWTAVAGTPWLIRDGQPRRAEDDLGCSFCAATHPRTALGLDADGRYLTLVLAEGRRGEVAGLRLAELAALMAARGVHQAFNLDGGGSSSLLIEGHATMGRPFNEPALRRLANALIIRRLKDIAP</sequence>
<dbReference type="PANTHER" id="PTHR40446">
    <property type="entry name" value="N-ACETYLGLUCOSAMINE-1-PHOSPHODIESTER ALPHA-N-ACETYLGLUCOSAMINIDASE"/>
    <property type="match status" value="1"/>
</dbReference>
<evidence type="ECO:0000259" key="1">
    <source>
        <dbReference type="Pfam" id="PF09992"/>
    </source>
</evidence>
<dbReference type="InterPro" id="IPR018711">
    <property type="entry name" value="NAGPA"/>
</dbReference>
<dbReference type="EMBL" id="CP104562">
    <property type="protein sequence ID" value="UXH78692.1"/>
    <property type="molecule type" value="Genomic_DNA"/>
</dbReference>
<protein>
    <submittedName>
        <fullName evidence="2">Phosphodiester glycosidase family protein</fullName>
    </submittedName>
</protein>
<dbReference type="GO" id="GO:0016798">
    <property type="term" value="F:hydrolase activity, acting on glycosyl bonds"/>
    <property type="evidence" value="ECO:0007669"/>
    <property type="project" value="UniProtKB-KW"/>
</dbReference>
<feature type="domain" description="Phosphodiester glycosidase" evidence="1">
    <location>
        <begin position="97"/>
        <end position="273"/>
    </location>
</feature>
<keyword evidence="3" id="KW-1185">Reference proteome</keyword>
<name>A0ABY6B174_9BURK</name>
<dbReference type="Proteomes" id="UP001064933">
    <property type="component" value="Chromosome"/>
</dbReference>
<reference evidence="2" key="1">
    <citation type="submission" date="2022-10" db="EMBL/GenBank/DDBJ databases">
        <title>Characterization and whole genome sequencing of a new Roseateles species, isolated from fresh water.</title>
        <authorList>
            <person name="Guliayeva D.Y."/>
            <person name="Akhremchuk A.E."/>
            <person name="Sikolenko M.A."/>
            <person name="Valentovich L.N."/>
            <person name="Sidarenka A.V."/>
        </authorList>
    </citation>
    <scope>NUCLEOTIDE SEQUENCE</scope>
    <source>
        <strain evidence="2">BIM B-1768</strain>
    </source>
</reference>
<organism evidence="2 3">
    <name type="scientific">Roseateles amylovorans</name>
    <dbReference type="NCBI Taxonomy" id="2978473"/>
    <lineage>
        <taxon>Bacteria</taxon>
        <taxon>Pseudomonadati</taxon>
        <taxon>Pseudomonadota</taxon>
        <taxon>Betaproteobacteria</taxon>
        <taxon>Burkholderiales</taxon>
        <taxon>Sphaerotilaceae</taxon>
        <taxon>Roseateles</taxon>
    </lineage>
</organism>
<dbReference type="RefSeq" id="WP_261758523.1">
    <property type="nucleotide sequence ID" value="NZ_CP104562.2"/>
</dbReference>
<gene>
    <name evidence="2" type="ORF">N4261_01760</name>
</gene>
<keyword evidence="2" id="KW-0326">Glycosidase</keyword>